<dbReference type="Pfam" id="PF08668">
    <property type="entry name" value="HDOD"/>
    <property type="match status" value="1"/>
</dbReference>
<keyword evidence="3" id="KW-1185">Reference proteome</keyword>
<comment type="caution">
    <text evidence="2">The sequence shown here is derived from an EMBL/GenBank/DDBJ whole genome shotgun (WGS) entry which is preliminary data.</text>
</comment>
<dbReference type="InterPro" id="IPR014408">
    <property type="entry name" value="dGMP_Pdiesterase_EAL/HD-GYP"/>
</dbReference>
<evidence type="ECO:0000313" key="2">
    <source>
        <dbReference type="EMBL" id="GGW82966.1"/>
    </source>
</evidence>
<reference evidence="2" key="2">
    <citation type="submission" date="2020-09" db="EMBL/GenBank/DDBJ databases">
        <authorList>
            <person name="Sun Q."/>
            <person name="Kim S."/>
        </authorList>
    </citation>
    <scope>NUCLEOTIDE SEQUENCE</scope>
    <source>
        <strain evidence="2">KCTC 22164</strain>
    </source>
</reference>
<evidence type="ECO:0000313" key="3">
    <source>
        <dbReference type="Proteomes" id="UP000631300"/>
    </source>
</evidence>
<gene>
    <name evidence="2" type="ORF">GCM10007391_15220</name>
</gene>
<sequence length="414" mass="46666">MFAFIAREPILDQQKNVFAYELIFRDGKGGTFPEELGSQKAQYIAEHFHPLGLDDISGEKTSFINFSSDTLISRFPTTLNPDTVVVELADNPFNQAGLLEACQHIKQLGFKLAIDDPMMLSSKHEIFPLIDVLKVDVSKARFEQIEKNIPRFLDSEVRLVAEQVNTYDDFNTCNTLGFDLFQGYFFAQPEARIMRQLPASKLNLVDLMGESASSNFDLDRINSIIERDAALSYLLLKFINNPTINKRHKINSLRHALTYMGEVEIKKFIALLSLANLGDDKPLELIHMSLVRAKFFDLLSQARNVSTNPPIGFLVGLFSLLDALLDQTMPDVLKQLPLSDNVSDALLGKTDEFNCYVSLVRSFEGALWMNVIKQSKNLNIDQKQLHGMYNQAITWGNGVRSAISSYFPRAVARA</sequence>
<dbReference type="InterPro" id="IPR035919">
    <property type="entry name" value="EAL_sf"/>
</dbReference>
<dbReference type="GO" id="GO:0016301">
    <property type="term" value="F:kinase activity"/>
    <property type="evidence" value="ECO:0007669"/>
    <property type="project" value="UniProtKB-KW"/>
</dbReference>
<accession>A0A918MYD0</accession>
<dbReference type="SUPFAM" id="SSF141868">
    <property type="entry name" value="EAL domain-like"/>
    <property type="match status" value="1"/>
</dbReference>
<dbReference type="EMBL" id="BMXP01000003">
    <property type="protein sequence ID" value="GGW82966.1"/>
    <property type="molecule type" value="Genomic_DNA"/>
</dbReference>
<dbReference type="Gene3D" id="1.10.3210.10">
    <property type="entry name" value="Hypothetical protein af1432"/>
    <property type="match status" value="1"/>
</dbReference>
<keyword evidence="2" id="KW-0808">Transferase</keyword>
<proteinExistence type="predicted"/>
<dbReference type="PANTHER" id="PTHR33525">
    <property type="match status" value="1"/>
</dbReference>
<dbReference type="RefSeq" id="WP_189405022.1">
    <property type="nucleotide sequence ID" value="NZ_BMXP01000003.1"/>
</dbReference>
<protein>
    <submittedName>
        <fullName evidence="2">Histidine kinase</fullName>
    </submittedName>
</protein>
<dbReference type="InterPro" id="IPR013976">
    <property type="entry name" value="HDOD"/>
</dbReference>
<feature type="domain" description="HDOD" evidence="1">
    <location>
        <begin position="197"/>
        <end position="384"/>
    </location>
</feature>
<reference evidence="2" key="1">
    <citation type="journal article" date="2014" name="Int. J. Syst. Evol. Microbiol.">
        <title>Complete genome sequence of Corynebacterium casei LMG S-19264T (=DSM 44701T), isolated from a smear-ripened cheese.</title>
        <authorList>
            <consortium name="US DOE Joint Genome Institute (JGI-PGF)"/>
            <person name="Walter F."/>
            <person name="Albersmeier A."/>
            <person name="Kalinowski J."/>
            <person name="Ruckert C."/>
        </authorList>
    </citation>
    <scope>NUCLEOTIDE SEQUENCE</scope>
    <source>
        <strain evidence="2">KCTC 22164</strain>
    </source>
</reference>
<name>A0A918MYD0_9ALTE</name>
<dbReference type="InterPro" id="IPR001633">
    <property type="entry name" value="EAL_dom"/>
</dbReference>
<dbReference type="InterPro" id="IPR052340">
    <property type="entry name" value="RNase_Y/CdgJ"/>
</dbReference>
<dbReference type="PROSITE" id="PS51833">
    <property type="entry name" value="HDOD"/>
    <property type="match status" value="1"/>
</dbReference>
<organism evidence="2 3">
    <name type="scientific">Alteromonas halophila</name>
    <dbReference type="NCBI Taxonomy" id="516698"/>
    <lineage>
        <taxon>Bacteria</taxon>
        <taxon>Pseudomonadati</taxon>
        <taxon>Pseudomonadota</taxon>
        <taxon>Gammaproteobacteria</taxon>
        <taxon>Alteromonadales</taxon>
        <taxon>Alteromonadaceae</taxon>
        <taxon>Alteromonas/Salinimonas group</taxon>
        <taxon>Alteromonas</taxon>
    </lineage>
</organism>
<dbReference type="PANTHER" id="PTHR33525:SF4">
    <property type="entry name" value="CYCLIC DI-GMP PHOSPHODIESTERASE CDGJ"/>
    <property type="match status" value="1"/>
</dbReference>
<dbReference type="AlphaFoldDB" id="A0A918MYD0"/>
<dbReference type="PIRSF" id="PIRSF003180">
    <property type="entry name" value="DiGMPpdiest_YuxH"/>
    <property type="match status" value="1"/>
</dbReference>
<dbReference type="Gene3D" id="3.20.20.450">
    <property type="entry name" value="EAL domain"/>
    <property type="match status" value="1"/>
</dbReference>
<keyword evidence="2" id="KW-0418">Kinase</keyword>
<evidence type="ECO:0000259" key="1">
    <source>
        <dbReference type="PROSITE" id="PS51833"/>
    </source>
</evidence>
<dbReference type="SUPFAM" id="SSF109604">
    <property type="entry name" value="HD-domain/PDEase-like"/>
    <property type="match status" value="1"/>
</dbReference>
<dbReference type="Pfam" id="PF00563">
    <property type="entry name" value="EAL"/>
    <property type="match status" value="1"/>
</dbReference>
<dbReference type="Proteomes" id="UP000631300">
    <property type="component" value="Unassembled WGS sequence"/>
</dbReference>